<gene>
    <name evidence="1" type="ordered locus">Mmc1_3122</name>
</gene>
<reference evidence="1 2" key="2">
    <citation type="journal article" date="2012" name="Int. J. Syst. Evol. Microbiol.">
        <title>Magnetococcus marinus gen. nov., sp. nov., a marine, magnetotactic bacterium that represents a novel lineage (Magnetococcaceae fam. nov.; Magnetococcales ord. nov.) at the base of the Alphaproteobacteria.</title>
        <authorList>
            <person name="Bazylinski D.A."/>
            <person name="Williams T.J."/>
            <person name="Lefevre C.T."/>
            <person name="Berg R.J."/>
            <person name="Zhang C.L."/>
            <person name="Bowser S.S."/>
            <person name="Dean A.J."/>
            <person name="Beveridge T.J."/>
        </authorList>
    </citation>
    <scope>NUCLEOTIDE SEQUENCE [LARGE SCALE GENOMIC DNA]</scope>
    <source>
        <strain evidence="2">ATCC BAA-1437 / JCM 17883 / MC-1</strain>
    </source>
</reference>
<keyword evidence="2" id="KW-1185">Reference proteome</keyword>
<dbReference type="OrthoDB" id="7261154at2"/>
<proteinExistence type="predicted"/>
<dbReference type="KEGG" id="mgm:Mmc1_3122"/>
<organism evidence="1 2">
    <name type="scientific">Magnetococcus marinus (strain ATCC BAA-1437 / JCM 17883 / MC-1)</name>
    <dbReference type="NCBI Taxonomy" id="156889"/>
    <lineage>
        <taxon>Bacteria</taxon>
        <taxon>Pseudomonadati</taxon>
        <taxon>Pseudomonadota</taxon>
        <taxon>Magnetococcia</taxon>
        <taxon>Magnetococcales</taxon>
        <taxon>Magnetococcaceae</taxon>
        <taxon>Magnetococcus</taxon>
    </lineage>
</organism>
<sequence>MPLWMSNVEYVVLRMIRKFVFNRAMLDRLERWLPYYRKTGASAQGLPQSLAYGEHCLGLVLAHLSEAEQQGLQGTVLEIGSGQYSLLGHLFSRRFGVNYIALEPFAHASQAEMQQFDQRVARFAPNLAHAQVQRIRHWASMAEASVDFSCSLAVLEHVYDLNELVAHYKRVLKPGAMMVHIVDYRDHFFKYPFHFYQFSPPFWQRMLDPGSMPRHRLSDHIAAFSQAGFRVEVLERNYLWEPFRRVQSNLHSSFAHYDEETLATSGAVLKIYAPS</sequence>
<dbReference type="RefSeq" id="WP_011714675.1">
    <property type="nucleotide sequence ID" value="NC_008576.1"/>
</dbReference>
<name>A0LCB9_MAGMM</name>
<dbReference type="EMBL" id="CP000471">
    <property type="protein sequence ID" value="ABK45612.1"/>
    <property type="molecule type" value="Genomic_DNA"/>
</dbReference>
<protein>
    <submittedName>
        <fullName evidence="1">Methyltransferase type 11</fullName>
    </submittedName>
</protein>
<dbReference type="SUPFAM" id="SSF53335">
    <property type="entry name" value="S-adenosyl-L-methionine-dependent methyltransferases"/>
    <property type="match status" value="1"/>
</dbReference>
<dbReference type="Proteomes" id="UP000002586">
    <property type="component" value="Chromosome"/>
</dbReference>
<evidence type="ECO:0000313" key="2">
    <source>
        <dbReference type="Proteomes" id="UP000002586"/>
    </source>
</evidence>
<dbReference type="GO" id="GO:0032259">
    <property type="term" value="P:methylation"/>
    <property type="evidence" value="ECO:0007669"/>
    <property type="project" value="UniProtKB-KW"/>
</dbReference>
<keyword evidence="1" id="KW-0808">Transferase</keyword>
<dbReference type="AlphaFoldDB" id="A0LCB9"/>
<dbReference type="eggNOG" id="COG2230">
    <property type="taxonomic scope" value="Bacteria"/>
</dbReference>
<reference evidence="2" key="1">
    <citation type="journal article" date="2009" name="Appl. Environ. Microbiol.">
        <title>Complete genome sequence of the chemolithoautotrophic marine magnetotactic coccus strain MC-1.</title>
        <authorList>
            <person name="Schubbe S."/>
            <person name="Williams T.J."/>
            <person name="Xie G."/>
            <person name="Kiss H.E."/>
            <person name="Brettin T.S."/>
            <person name="Martinez D."/>
            <person name="Ross C.A."/>
            <person name="Schuler D."/>
            <person name="Cox B.L."/>
            <person name="Nealson K.H."/>
            <person name="Bazylinski D.A."/>
        </authorList>
    </citation>
    <scope>NUCLEOTIDE SEQUENCE [LARGE SCALE GENOMIC DNA]</scope>
    <source>
        <strain evidence="2">ATCC BAA-1437 / JCM 17883 / MC-1</strain>
    </source>
</reference>
<dbReference type="GO" id="GO:0008168">
    <property type="term" value="F:methyltransferase activity"/>
    <property type="evidence" value="ECO:0007669"/>
    <property type="project" value="UniProtKB-KW"/>
</dbReference>
<keyword evidence="1" id="KW-0489">Methyltransferase</keyword>
<evidence type="ECO:0000313" key="1">
    <source>
        <dbReference type="EMBL" id="ABK45612.1"/>
    </source>
</evidence>
<accession>A0LCB9</accession>
<dbReference type="Gene3D" id="3.40.50.150">
    <property type="entry name" value="Vaccinia Virus protein VP39"/>
    <property type="match status" value="1"/>
</dbReference>
<dbReference type="InterPro" id="IPR029063">
    <property type="entry name" value="SAM-dependent_MTases_sf"/>
</dbReference>
<dbReference type="HOGENOM" id="CLU_1011205_0_0_5"/>
<dbReference type="STRING" id="156889.Mmc1_3122"/>
<dbReference type="Pfam" id="PF13489">
    <property type="entry name" value="Methyltransf_23"/>
    <property type="match status" value="1"/>
</dbReference>